<feature type="compositionally biased region" description="Polar residues" evidence="3">
    <location>
        <begin position="611"/>
        <end position="630"/>
    </location>
</feature>
<comment type="caution">
    <text evidence="5">The sequence shown here is derived from an EMBL/GenBank/DDBJ whole genome shotgun (WGS) entry which is preliminary data.</text>
</comment>
<dbReference type="Pfam" id="PF22936">
    <property type="entry name" value="Pol_BBD"/>
    <property type="match status" value="1"/>
</dbReference>
<feature type="region of interest" description="Disordered" evidence="3">
    <location>
        <begin position="587"/>
        <end position="630"/>
    </location>
</feature>
<evidence type="ECO:0000256" key="3">
    <source>
        <dbReference type="SAM" id="MobiDB-lite"/>
    </source>
</evidence>
<organism evidence="5">
    <name type="scientific">Tanacetum cinerariifolium</name>
    <name type="common">Dalmatian daisy</name>
    <name type="synonym">Chrysanthemum cinerariifolium</name>
    <dbReference type="NCBI Taxonomy" id="118510"/>
    <lineage>
        <taxon>Eukaryota</taxon>
        <taxon>Viridiplantae</taxon>
        <taxon>Streptophyta</taxon>
        <taxon>Embryophyta</taxon>
        <taxon>Tracheophyta</taxon>
        <taxon>Spermatophyta</taxon>
        <taxon>Magnoliopsida</taxon>
        <taxon>eudicotyledons</taxon>
        <taxon>Gunneridae</taxon>
        <taxon>Pentapetalae</taxon>
        <taxon>asterids</taxon>
        <taxon>campanulids</taxon>
        <taxon>Asterales</taxon>
        <taxon>Asteraceae</taxon>
        <taxon>Asteroideae</taxon>
        <taxon>Anthemideae</taxon>
        <taxon>Anthemidinae</taxon>
        <taxon>Tanacetum</taxon>
    </lineage>
</organism>
<dbReference type="Gene3D" id="4.10.60.10">
    <property type="entry name" value="Zinc finger, CCHC-type"/>
    <property type="match status" value="1"/>
</dbReference>
<evidence type="ECO:0000259" key="4">
    <source>
        <dbReference type="PROSITE" id="PS50158"/>
    </source>
</evidence>
<dbReference type="SMART" id="SM00343">
    <property type="entry name" value="ZnF_C2HC"/>
    <property type="match status" value="1"/>
</dbReference>
<proteinExistence type="predicted"/>
<keyword evidence="1" id="KW-0862">Zinc</keyword>
<dbReference type="InterPro" id="IPR036875">
    <property type="entry name" value="Znf_CCHC_sf"/>
</dbReference>
<name>A0A699GW57_TANCI</name>
<protein>
    <recommendedName>
        <fullName evidence="4">CCHC-type domain-containing protein</fullName>
    </recommendedName>
</protein>
<sequence>MRIRLTKKVASSVNQESVNPVAEDSIFRNLKWYQSLVRSFDQEKNNILAQQKKKIVKTSSSSENEPCCSKACKKNTESLNSKITELTDKLFDAKNMIYHYKLGLAQVEARLAEHRDRELKYCEKIRALEFQTESSADCIESIKKELELIKKEKEGYNVVPPPPAQIYSPPKKDMSWTGLPKFADDTITDYSRPSPTIESNIDDTKINSSATKTRESSNIITSKPAIKFVKAVDRSAERPTTDKVETTKKPFVKYAELYQKLQRVLRLAIHRVDRFPTVDLKFSTAAKRVKTATPRLNTTGRNLRANRPTSMAFDMLKVECYNCHRKGHFARECRSLKDTRRNGAAEPQRRNVPAEEEPTNYALMTFTSLSSSSFNNELRDNALVVLRQKFEKAEQEGDDLKLKLEKFQTSLKNVSQLLASQTNDKIGLGYNTQVFTSSMFDCDEMFTSKNDDSLSASPIYDRYHSGDGYHVVSLPYTGTFMPPKPDLVFHDASNVNETVHTAFNVKLSPTKPDKDFFVQPTEQVKTPRSSVKTIETSIPADIHKIAIPMPKSNSNRRNRKACFMLLTKSKLVPITTARPVTAVVPKPHVTRPRQGKPIVTKPHSPPRRTINHSLSPKASTFSPKVTTAKGNPQRALMDKGVIDSGWSRHITWNMSYLSDFEKLNGGYVAFGGNSKGGKISRKGKIMTRQLDFDDVYFVKELKFNLFSVS</sequence>
<keyword evidence="1" id="KW-0863">Zinc-finger</keyword>
<dbReference type="Pfam" id="PF00098">
    <property type="entry name" value="zf-CCHC"/>
    <property type="match status" value="1"/>
</dbReference>
<evidence type="ECO:0000256" key="1">
    <source>
        <dbReference type="PROSITE-ProRule" id="PRU00047"/>
    </source>
</evidence>
<dbReference type="AlphaFoldDB" id="A0A699GW57"/>
<feature type="domain" description="CCHC-type" evidence="4">
    <location>
        <begin position="320"/>
        <end position="335"/>
    </location>
</feature>
<feature type="coiled-coil region" evidence="2">
    <location>
        <begin position="383"/>
        <end position="410"/>
    </location>
</feature>
<accession>A0A699GW57</accession>
<keyword evidence="2" id="KW-0175">Coiled coil</keyword>
<evidence type="ECO:0000256" key="2">
    <source>
        <dbReference type="SAM" id="Coils"/>
    </source>
</evidence>
<dbReference type="SUPFAM" id="SSF57756">
    <property type="entry name" value="Retrovirus zinc finger-like domains"/>
    <property type="match status" value="1"/>
</dbReference>
<keyword evidence="1" id="KW-0479">Metal-binding</keyword>
<dbReference type="InterPro" id="IPR001878">
    <property type="entry name" value="Znf_CCHC"/>
</dbReference>
<reference evidence="5" key="1">
    <citation type="journal article" date="2019" name="Sci. Rep.">
        <title>Draft genome of Tanacetum cinerariifolium, the natural source of mosquito coil.</title>
        <authorList>
            <person name="Yamashiro T."/>
            <person name="Shiraishi A."/>
            <person name="Satake H."/>
            <person name="Nakayama K."/>
        </authorList>
    </citation>
    <scope>NUCLEOTIDE SEQUENCE</scope>
</reference>
<dbReference type="GO" id="GO:0008270">
    <property type="term" value="F:zinc ion binding"/>
    <property type="evidence" value="ECO:0007669"/>
    <property type="project" value="UniProtKB-KW"/>
</dbReference>
<dbReference type="EMBL" id="BKCJ010063571">
    <property type="protein sequence ID" value="GEW55949.1"/>
    <property type="molecule type" value="Genomic_DNA"/>
</dbReference>
<evidence type="ECO:0000313" key="5">
    <source>
        <dbReference type="EMBL" id="GEW55949.1"/>
    </source>
</evidence>
<dbReference type="InterPro" id="IPR054722">
    <property type="entry name" value="PolX-like_BBD"/>
</dbReference>
<gene>
    <name evidence="5" type="ORF">Tci_227925</name>
</gene>
<dbReference type="PROSITE" id="PS50158">
    <property type="entry name" value="ZF_CCHC"/>
    <property type="match status" value="1"/>
</dbReference>
<dbReference type="GO" id="GO:0003676">
    <property type="term" value="F:nucleic acid binding"/>
    <property type="evidence" value="ECO:0007669"/>
    <property type="project" value="InterPro"/>
</dbReference>